<comment type="caution">
    <text evidence="1">The sequence shown here is derived from an EMBL/GenBank/DDBJ whole genome shotgun (WGS) entry which is preliminary data.</text>
</comment>
<protein>
    <submittedName>
        <fullName evidence="1">Uncharacterized protein</fullName>
    </submittedName>
</protein>
<evidence type="ECO:0000313" key="2">
    <source>
        <dbReference type="Proteomes" id="UP000324800"/>
    </source>
</evidence>
<sequence>MREGTALWGTSIYAREQAVISSNSLSDLCTCKIIDQRHAIPSSYDAFTKTVNRIMFDCFIDQDVVSAPSDLYHSFTFESINCSGKKNFYGNGEVNIFCLSALFEGTKVTKTLLSNKYMLVRKLVSDDSFIQGYKSSKLGSRTKIQVILHGNLTKGILDSSEINKEQNLNDFKQFIAMRSYPDSTKASFTPMMHYLCDAFVRITFDNNPDPQVLNIDVIGELAGSTINAG</sequence>
<organism evidence="1 2">
    <name type="scientific">Streblomastix strix</name>
    <dbReference type="NCBI Taxonomy" id="222440"/>
    <lineage>
        <taxon>Eukaryota</taxon>
        <taxon>Metamonada</taxon>
        <taxon>Preaxostyla</taxon>
        <taxon>Oxymonadida</taxon>
        <taxon>Streblomastigidae</taxon>
        <taxon>Streblomastix</taxon>
    </lineage>
</organism>
<reference evidence="1 2" key="1">
    <citation type="submission" date="2019-03" db="EMBL/GenBank/DDBJ databases">
        <title>Single cell metagenomics reveals metabolic interactions within the superorganism composed of flagellate Streblomastix strix and complex community of Bacteroidetes bacteria on its surface.</title>
        <authorList>
            <person name="Treitli S.C."/>
            <person name="Kolisko M."/>
            <person name="Husnik F."/>
            <person name="Keeling P."/>
            <person name="Hampl V."/>
        </authorList>
    </citation>
    <scope>NUCLEOTIDE SEQUENCE [LARGE SCALE GENOMIC DNA]</scope>
    <source>
        <strain evidence="1">ST1C</strain>
    </source>
</reference>
<name>A0A5J4WGS3_9EUKA</name>
<dbReference type="Proteomes" id="UP000324800">
    <property type="component" value="Unassembled WGS sequence"/>
</dbReference>
<proteinExistence type="predicted"/>
<gene>
    <name evidence="1" type="ORF">EZS28_010723</name>
</gene>
<dbReference type="AlphaFoldDB" id="A0A5J4WGS3"/>
<dbReference type="EMBL" id="SNRW01002152">
    <property type="protein sequence ID" value="KAA6393752.1"/>
    <property type="molecule type" value="Genomic_DNA"/>
</dbReference>
<evidence type="ECO:0000313" key="1">
    <source>
        <dbReference type="EMBL" id="KAA6393752.1"/>
    </source>
</evidence>
<accession>A0A5J4WGS3</accession>